<evidence type="ECO:0000313" key="1">
    <source>
        <dbReference type="EMBL" id="ROT77277.1"/>
    </source>
</evidence>
<proteinExistence type="predicted"/>
<dbReference type="EMBL" id="QCYY01001545">
    <property type="protein sequence ID" value="ROT77277.1"/>
    <property type="molecule type" value="Genomic_DNA"/>
</dbReference>
<organism evidence="1 2">
    <name type="scientific">Penaeus vannamei</name>
    <name type="common">Whiteleg shrimp</name>
    <name type="synonym">Litopenaeus vannamei</name>
    <dbReference type="NCBI Taxonomy" id="6689"/>
    <lineage>
        <taxon>Eukaryota</taxon>
        <taxon>Metazoa</taxon>
        <taxon>Ecdysozoa</taxon>
        <taxon>Arthropoda</taxon>
        <taxon>Crustacea</taxon>
        <taxon>Multicrustacea</taxon>
        <taxon>Malacostraca</taxon>
        <taxon>Eumalacostraca</taxon>
        <taxon>Eucarida</taxon>
        <taxon>Decapoda</taxon>
        <taxon>Dendrobranchiata</taxon>
        <taxon>Penaeoidea</taxon>
        <taxon>Penaeidae</taxon>
        <taxon>Penaeus</taxon>
    </lineage>
</organism>
<gene>
    <name evidence="1" type="ORF">C7M84_004097</name>
</gene>
<name>A0A423TLE9_PENVA</name>
<protein>
    <submittedName>
        <fullName evidence="1">Uncharacterized protein</fullName>
    </submittedName>
</protein>
<accession>A0A423TLE9</accession>
<comment type="caution">
    <text evidence="1">The sequence shown here is derived from an EMBL/GenBank/DDBJ whole genome shotgun (WGS) entry which is preliminary data.</text>
</comment>
<sequence length="647" mass="70121">MHMRRKCRTLLARLAAGHSPRARRGANSTLGARRRCLRASNCRAAAPPWCHPRRDSVKDDTWESFRQRTAMGLIWWEGEDEERRTKGMEGGRKKKEVERTVRPLATETGYERRVIVVVQWLASSQSLRAAVASDNLSLSRQGISNVFDSSSHSSSLPLHSIVLPLSHSLVPPSPFTSSFLPLHSPSSLPLHSLVPPSPFTRPSLSHYSSLLYIHRSLPPPPSSLTRPPSPFHSSLLPFTLVLLSISLRPPPPFTARPSYSIHSSSLCITRPSSLHSLSSSPFISSPPSPFHFVHSLSIHSSSLSIHSSSLSIHFVPPLSGFSRRPPSPCNSLRLCYSCTRLPPSQFTLLPSSHSLVSSLIHATRPSLHSFASLTSLHSRRPSLSIHNCRVPLPSPFFTLNVLPSLSHHHVVPSPPVHFGPLLSISHRFSSLSIALSSPPLLHSTSCPRLLIFTAGSRPSSHSHPSLPCSIALGPSSPFIVPSCSIHDSLPPSGHSAPRPSLIHIHLVTLLLHSLVPPSLHITSSIILPLHSLVPSLSIHIVLPLHSLVPPSPFTRPSLSIHSSLPLHSSSSPPFSLSPPPSPFSSVLPSPHVSCGMQTDAAEIACTRVSIEAGVGKHGEVAECCRGCRRCQTGAGMTGDRCRWSAFD</sequence>
<reference evidence="1 2" key="2">
    <citation type="submission" date="2019-01" db="EMBL/GenBank/DDBJ databases">
        <title>The decoding of complex shrimp genome reveals the adaptation for benthos swimmer, frequently molting mechanism and breeding impact on genome.</title>
        <authorList>
            <person name="Sun Y."/>
            <person name="Gao Y."/>
            <person name="Yu Y."/>
        </authorList>
    </citation>
    <scope>NUCLEOTIDE SEQUENCE [LARGE SCALE GENOMIC DNA]</scope>
    <source>
        <tissue evidence="1">Muscle</tissue>
    </source>
</reference>
<reference evidence="1 2" key="1">
    <citation type="submission" date="2018-04" db="EMBL/GenBank/DDBJ databases">
        <authorList>
            <person name="Zhang X."/>
            <person name="Yuan J."/>
            <person name="Li F."/>
            <person name="Xiang J."/>
        </authorList>
    </citation>
    <scope>NUCLEOTIDE SEQUENCE [LARGE SCALE GENOMIC DNA]</scope>
    <source>
        <tissue evidence="1">Muscle</tissue>
    </source>
</reference>
<dbReference type="Proteomes" id="UP000283509">
    <property type="component" value="Unassembled WGS sequence"/>
</dbReference>
<dbReference type="AlphaFoldDB" id="A0A423TLE9"/>
<evidence type="ECO:0000313" key="2">
    <source>
        <dbReference type="Proteomes" id="UP000283509"/>
    </source>
</evidence>
<keyword evidence="2" id="KW-1185">Reference proteome</keyword>